<name>A0AAD7A6X2_9AGAR</name>
<dbReference type="PIRSF" id="PIRSF000137">
    <property type="entry name" value="Alcohol_oxidase"/>
    <property type="match status" value="1"/>
</dbReference>
<dbReference type="Gene3D" id="3.30.560.10">
    <property type="entry name" value="Glucose Oxidase, domain 3"/>
    <property type="match status" value="1"/>
</dbReference>
<reference evidence="5" key="1">
    <citation type="submission" date="2023-03" db="EMBL/GenBank/DDBJ databases">
        <title>Massive genome expansion in bonnet fungi (Mycena s.s.) driven by repeated elements and novel gene families across ecological guilds.</title>
        <authorList>
            <consortium name="Lawrence Berkeley National Laboratory"/>
            <person name="Harder C.B."/>
            <person name="Miyauchi S."/>
            <person name="Viragh M."/>
            <person name="Kuo A."/>
            <person name="Thoen E."/>
            <person name="Andreopoulos B."/>
            <person name="Lu D."/>
            <person name="Skrede I."/>
            <person name="Drula E."/>
            <person name="Henrissat B."/>
            <person name="Morin E."/>
            <person name="Kohler A."/>
            <person name="Barry K."/>
            <person name="LaButti K."/>
            <person name="Morin E."/>
            <person name="Salamov A."/>
            <person name="Lipzen A."/>
            <person name="Mereny Z."/>
            <person name="Hegedus B."/>
            <person name="Baldrian P."/>
            <person name="Stursova M."/>
            <person name="Weitz H."/>
            <person name="Taylor A."/>
            <person name="Grigoriev I.V."/>
            <person name="Nagy L.G."/>
            <person name="Martin F."/>
            <person name="Kauserud H."/>
        </authorList>
    </citation>
    <scope>NUCLEOTIDE SEQUENCE</scope>
    <source>
        <strain evidence="5">CBHHK002</strain>
    </source>
</reference>
<proteinExistence type="inferred from homology"/>
<organism evidence="5 6">
    <name type="scientific">Mycena albidolilacea</name>
    <dbReference type="NCBI Taxonomy" id="1033008"/>
    <lineage>
        <taxon>Eukaryota</taxon>
        <taxon>Fungi</taxon>
        <taxon>Dikarya</taxon>
        <taxon>Basidiomycota</taxon>
        <taxon>Agaricomycotina</taxon>
        <taxon>Agaricomycetes</taxon>
        <taxon>Agaricomycetidae</taxon>
        <taxon>Agaricales</taxon>
        <taxon>Marasmiineae</taxon>
        <taxon>Mycenaceae</taxon>
        <taxon>Mycena</taxon>
    </lineage>
</organism>
<dbReference type="Pfam" id="PF05199">
    <property type="entry name" value="GMC_oxred_C"/>
    <property type="match status" value="1"/>
</dbReference>
<dbReference type="InterPro" id="IPR012132">
    <property type="entry name" value="GMC_OxRdtase"/>
</dbReference>
<feature type="active site" description="Proton acceptor" evidence="3">
    <location>
        <position position="564"/>
    </location>
</feature>
<feature type="active site" description="Proton donor" evidence="3">
    <location>
        <position position="521"/>
    </location>
</feature>
<evidence type="ECO:0000256" key="1">
    <source>
        <dbReference type="ARBA" id="ARBA00001974"/>
    </source>
</evidence>
<dbReference type="InterPro" id="IPR036188">
    <property type="entry name" value="FAD/NAD-bd_sf"/>
</dbReference>
<comment type="similarity">
    <text evidence="2">Belongs to the GMC oxidoreductase family.</text>
</comment>
<dbReference type="GO" id="GO:0016614">
    <property type="term" value="F:oxidoreductase activity, acting on CH-OH group of donors"/>
    <property type="evidence" value="ECO:0007669"/>
    <property type="project" value="InterPro"/>
</dbReference>
<evidence type="ECO:0000256" key="2">
    <source>
        <dbReference type="ARBA" id="ARBA00010790"/>
    </source>
</evidence>
<dbReference type="SUPFAM" id="SSF54373">
    <property type="entry name" value="FAD-linked reductases, C-terminal domain"/>
    <property type="match status" value="1"/>
</dbReference>
<dbReference type="GO" id="GO:0050660">
    <property type="term" value="F:flavin adenine dinucleotide binding"/>
    <property type="evidence" value="ECO:0007669"/>
    <property type="project" value="InterPro"/>
</dbReference>
<gene>
    <name evidence="5" type="ORF">DFH08DRAFT_862386</name>
</gene>
<evidence type="ECO:0000313" key="6">
    <source>
        <dbReference type="Proteomes" id="UP001218218"/>
    </source>
</evidence>
<comment type="cofactor">
    <cofactor evidence="1">
        <name>FAD</name>
        <dbReference type="ChEBI" id="CHEBI:57692"/>
    </cofactor>
</comment>
<dbReference type="PANTHER" id="PTHR11552:SF219">
    <property type="entry name" value="GLUCOSE-METHANOL-CHOLINE OXIDOREDUCTASE N-TERMINAL DOMAIN-CONTAINING PROTEIN"/>
    <property type="match status" value="1"/>
</dbReference>
<dbReference type="AlphaFoldDB" id="A0AAD7A6X2"/>
<evidence type="ECO:0000313" key="5">
    <source>
        <dbReference type="EMBL" id="KAJ7350795.1"/>
    </source>
</evidence>
<keyword evidence="6" id="KW-1185">Reference proteome</keyword>
<evidence type="ECO:0000259" key="4">
    <source>
        <dbReference type="PROSITE" id="PS00624"/>
    </source>
</evidence>
<dbReference type="PANTHER" id="PTHR11552">
    <property type="entry name" value="GLUCOSE-METHANOL-CHOLINE GMC OXIDOREDUCTASE"/>
    <property type="match status" value="1"/>
</dbReference>
<dbReference type="InterPro" id="IPR007867">
    <property type="entry name" value="GMC_OxRtase_C"/>
</dbReference>
<feature type="domain" description="Glucose-methanol-choline oxidoreductase N-terminal" evidence="4">
    <location>
        <begin position="294"/>
        <end position="308"/>
    </location>
</feature>
<comment type="caution">
    <text evidence="5">The sequence shown here is derived from an EMBL/GenBank/DDBJ whole genome shotgun (WGS) entry which is preliminary data.</text>
</comment>
<dbReference type="Pfam" id="PF00732">
    <property type="entry name" value="GMC_oxred_N"/>
    <property type="match status" value="1"/>
</dbReference>
<evidence type="ECO:0000256" key="3">
    <source>
        <dbReference type="PIRSR" id="PIRSR000137-1"/>
    </source>
</evidence>
<dbReference type="SUPFAM" id="SSF51905">
    <property type="entry name" value="FAD/NAD(P)-binding domain"/>
    <property type="match status" value="1"/>
</dbReference>
<protein>
    <submittedName>
        <fullName evidence="5">Alcohol oxidase</fullName>
    </submittedName>
</protein>
<accession>A0AAD7A6X2</accession>
<dbReference type="EMBL" id="JARIHO010000014">
    <property type="protein sequence ID" value="KAJ7350795.1"/>
    <property type="molecule type" value="Genomic_DNA"/>
</dbReference>
<dbReference type="InterPro" id="IPR000172">
    <property type="entry name" value="GMC_OxRdtase_N"/>
</dbReference>
<dbReference type="PROSITE" id="PS00624">
    <property type="entry name" value="GMC_OXRED_2"/>
    <property type="match status" value="1"/>
</dbReference>
<sequence>MGIFGSPAYPVLSIKQAGSPFEESAKQAIETKTYDYVIVGGGTAGCCLASRLSEDPSVSVLVLERGPVHDAWFSRIPMVSSNLYDKATPVVRSPSMPVAGAQGKIVDVIHTEALGGASCVNQMLVTRGPPGDFDHWAALGHPSWDYKTMQPYFLKSEKSLSQTHSTWRGHSGPLVNKTSTLLFDIHRNVRTAASALGFTDTSDFNAPDVPVDVCAILDEAIDDSLRRVSSYNTFLPAELAYDRHQRLKICTKAVATRIEFEDGVAVGVVFESSDKSIPGTFYARARKEIVVCSGAIGSPQLLLLSGIGPKEHLEEHGIAPLVDLPGVGAHLQDHIGIPLMYEIPLWDSVHHAAGSAWKGVWEFGKYMLGFKSIMGSTISPMSIFAHSTHLDDKTARVLDPVPSLGDRPDLEIMTIAYGTSDAPVPPGMGIFSFLLCNMQPKSLGSVRLASSDPHARPDVDLAFLSNAEDYAPLRRGIQLTRRLAAQVAAQGYPIKDFQLPASDADADLDAFVRAQFRTCYHYSASCRMARREEGGVVDDELRVYGVSGLRVCDASVFPCIPSAHTMVPVIMFAERCADLVKAAAKTY</sequence>
<dbReference type="Gene3D" id="3.50.50.60">
    <property type="entry name" value="FAD/NAD(P)-binding domain"/>
    <property type="match status" value="1"/>
</dbReference>
<dbReference type="Proteomes" id="UP001218218">
    <property type="component" value="Unassembled WGS sequence"/>
</dbReference>